<dbReference type="PANTHER" id="PTHR31650:SF1">
    <property type="entry name" value="WAX ESTER SYNTHASE_DIACYLGLYCEROL ACYLTRANSFERASE 4-RELATED"/>
    <property type="match status" value="1"/>
</dbReference>
<dbReference type="SUPFAM" id="SSF52777">
    <property type="entry name" value="CoA-dependent acyltransferases"/>
    <property type="match status" value="1"/>
</dbReference>
<keyword evidence="8 11" id="KW-0443">Lipid metabolism</keyword>
<dbReference type="InterPro" id="IPR023213">
    <property type="entry name" value="CAT-like_dom_sf"/>
</dbReference>
<dbReference type="Pfam" id="PF06974">
    <property type="entry name" value="WS_DGAT_C"/>
    <property type="match status" value="1"/>
</dbReference>
<reference evidence="14 15" key="1">
    <citation type="journal article" date="2019" name="Int. J. Syst. Evol. Microbiol.">
        <title>The Global Catalogue of Microorganisms (GCM) 10K type strain sequencing project: providing services to taxonomists for standard genome sequencing and annotation.</title>
        <authorList>
            <consortium name="The Broad Institute Genomics Platform"/>
            <consortium name="The Broad Institute Genome Sequencing Center for Infectious Disease"/>
            <person name="Wu L."/>
            <person name="Ma J."/>
        </authorList>
    </citation>
    <scope>NUCLEOTIDE SEQUENCE [LARGE SCALE GENOMIC DNA]</scope>
    <source>
        <strain evidence="14 15">JCM 10671</strain>
    </source>
</reference>
<dbReference type="InterPro" id="IPR009721">
    <property type="entry name" value="O-acyltransferase_WSD1_C"/>
</dbReference>
<dbReference type="InterPro" id="IPR045034">
    <property type="entry name" value="O-acyltransferase_WSD1-like"/>
</dbReference>
<evidence type="ECO:0000256" key="10">
    <source>
        <dbReference type="ARBA" id="ARBA00048109"/>
    </source>
</evidence>
<evidence type="ECO:0000256" key="8">
    <source>
        <dbReference type="ARBA" id="ARBA00023098"/>
    </source>
</evidence>
<dbReference type="NCBIfam" id="TIGR02946">
    <property type="entry name" value="acyl_WS_DGAT"/>
    <property type="match status" value="1"/>
</dbReference>
<evidence type="ECO:0000259" key="12">
    <source>
        <dbReference type="Pfam" id="PF03007"/>
    </source>
</evidence>
<dbReference type="RefSeq" id="WP_344602044.1">
    <property type="nucleotide sequence ID" value="NZ_BAAAHE010000007.1"/>
</dbReference>
<gene>
    <name evidence="14" type="ORF">GCM10009547_08970</name>
</gene>
<evidence type="ECO:0000256" key="7">
    <source>
        <dbReference type="ARBA" id="ARBA00022798"/>
    </source>
</evidence>
<keyword evidence="9 11" id="KW-0012">Acyltransferase</keyword>
<dbReference type="Pfam" id="PF03007">
    <property type="entry name" value="WS_DGAT_cat"/>
    <property type="match status" value="1"/>
</dbReference>
<protein>
    <recommendedName>
        <fullName evidence="4 11">Diacylglycerol O-acyltransferase</fullName>
        <ecNumber evidence="4 11">2.3.1.20</ecNumber>
    </recommendedName>
</protein>
<keyword evidence="7 11" id="KW-0319">Glycerol metabolism</keyword>
<evidence type="ECO:0000256" key="6">
    <source>
        <dbReference type="ARBA" id="ARBA00022679"/>
    </source>
</evidence>
<comment type="pathway">
    <text evidence="1 11">Glycerolipid metabolism; triacylglycerol biosynthesis.</text>
</comment>
<proteinExistence type="inferred from homology"/>
<evidence type="ECO:0000313" key="14">
    <source>
        <dbReference type="EMBL" id="GAA0609122.1"/>
    </source>
</evidence>
<evidence type="ECO:0000256" key="9">
    <source>
        <dbReference type="ARBA" id="ARBA00023315"/>
    </source>
</evidence>
<dbReference type="InterPro" id="IPR004255">
    <property type="entry name" value="O-acyltransferase_WSD1_N"/>
</dbReference>
<evidence type="ECO:0000259" key="13">
    <source>
        <dbReference type="Pfam" id="PF06974"/>
    </source>
</evidence>
<dbReference type="Proteomes" id="UP001500957">
    <property type="component" value="Unassembled WGS sequence"/>
</dbReference>
<evidence type="ECO:0000256" key="11">
    <source>
        <dbReference type="RuleBase" id="RU361241"/>
    </source>
</evidence>
<comment type="similarity">
    <text evidence="3 11">Belongs to the long-chain O-acyltransferase family.</text>
</comment>
<dbReference type="EC" id="2.3.1.20" evidence="4 11"/>
<evidence type="ECO:0000256" key="1">
    <source>
        <dbReference type="ARBA" id="ARBA00004771"/>
    </source>
</evidence>
<evidence type="ECO:0000256" key="3">
    <source>
        <dbReference type="ARBA" id="ARBA00009587"/>
    </source>
</evidence>
<organism evidence="14 15">
    <name type="scientific">Sporichthya brevicatena</name>
    <dbReference type="NCBI Taxonomy" id="171442"/>
    <lineage>
        <taxon>Bacteria</taxon>
        <taxon>Bacillati</taxon>
        <taxon>Actinomycetota</taxon>
        <taxon>Actinomycetes</taxon>
        <taxon>Sporichthyales</taxon>
        <taxon>Sporichthyaceae</taxon>
        <taxon>Sporichthya</taxon>
    </lineage>
</organism>
<dbReference type="InterPro" id="IPR014292">
    <property type="entry name" value="Acyl_transf_WS/DGAT"/>
</dbReference>
<keyword evidence="5 11" id="KW-0444">Lipid biosynthesis</keyword>
<name>A0ABN1GDC5_9ACTN</name>
<feature type="domain" description="O-acyltransferase WSD1 C-terminal" evidence="13">
    <location>
        <begin position="320"/>
        <end position="462"/>
    </location>
</feature>
<dbReference type="PANTHER" id="PTHR31650">
    <property type="entry name" value="O-ACYLTRANSFERASE (WSD1-LIKE) FAMILY PROTEIN"/>
    <property type="match status" value="1"/>
</dbReference>
<dbReference type="EMBL" id="BAAAHE010000007">
    <property type="protein sequence ID" value="GAA0609122.1"/>
    <property type="molecule type" value="Genomic_DNA"/>
</dbReference>
<evidence type="ECO:0000313" key="15">
    <source>
        <dbReference type="Proteomes" id="UP001500957"/>
    </source>
</evidence>
<accession>A0ABN1GDC5</accession>
<dbReference type="Gene3D" id="3.30.559.10">
    <property type="entry name" value="Chloramphenicol acetyltransferase-like domain"/>
    <property type="match status" value="1"/>
</dbReference>
<sequence>MPEGPDRMSALDAFFFYTEEDGRNHMHVGGFALADGTAPSAEEVAKALAPKIARIPRYTQLARPAPLHVNRPEWVPAPDFDITEHVRRVTAPEPGHVGVCRVVGDLISVQLDRSRPLWEVVVIDGVAEGQFAIFWKIHHSMVDGVSGTQLLTILFDDSPDGPTTELPPLPAGADVAPRSRLRSTTDAVTGLGKDAVGRVRSLRPSTVTKAARVGAAGLALTRRNLMPDLRSPLTGPIGATRSFDFCAIPFSDVKTVRGAFGGTVNDVVLTIVLDGFRELLESRGLKVTGKHLRLMNPVALRERDAEGRPLGDGTMETKASALMPRLPLDVDDPVQRLEFVRGHLAELKQTAQADAVSAMNEIQAVLPGTLNAIYLRASSAMPQRSLQTTVTNVHGPTIPLFLLGRPLRRIANYAPPFPVGARSSVTVYSYNGELVFGITTDRESLPDVDRIAAGIQRSMDELLERAAVLNT</sequence>
<feature type="domain" description="O-acyltransferase WSD1-like N-terminal" evidence="12">
    <location>
        <begin position="8"/>
        <end position="268"/>
    </location>
</feature>
<evidence type="ECO:0000256" key="2">
    <source>
        <dbReference type="ARBA" id="ARBA00005189"/>
    </source>
</evidence>
<comment type="pathway">
    <text evidence="2">Lipid metabolism.</text>
</comment>
<evidence type="ECO:0000256" key="4">
    <source>
        <dbReference type="ARBA" id="ARBA00013244"/>
    </source>
</evidence>
<comment type="catalytic activity">
    <reaction evidence="10 11">
        <text>an acyl-CoA + a 1,2-diacyl-sn-glycerol = a triacyl-sn-glycerol + CoA</text>
        <dbReference type="Rhea" id="RHEA:10868"/>
        <dbReference type="ChEBI" id="CHEBI:17815"/>
        <dbReference type="ChEBI" id="CHEBI:57287"/>
        <dbReference type="ChEBI" id="CHEBI:58342"/>
        <dbReference type="ChEBI" id="CHEBI:64615"/>
        <dbReference type="EC" id="2.3.1.20"/>
    </reaction>
</comment>
<comment type="caution">
    <text evidence="14">The sequence shown here is derived from an EMBL/GenBank/DDBJ whole genome shotgun (WGS) entry which is preliminary data.</text>
</comment>
<keyword evidence="6 11" id="KW-0808">Transferase</keyword>
<keyword evidence="15" id="KW-1185">Reference proteome</keyword>
<evidence type="ECO:0000256" key="5">
    <source>
        <dbReference type="ARBA" id="ARBA00022516"/>
    </source>
</evidence>